<accession>H2ZTC0</accession>
<reference evidence="2" key="1">
    <citation type="submission" date="2011-08" db="EMBL/GenBank/DDBJ databases">
        <title>The draft genome of Latimeria chalumnae.</title>
        <authorList>
            <person name="Di Palma F."/>
            <person name="Alfoldi J."/>
            <person name="Johnson J."/>
            <person name="Berlin A."/>
            <person name="Gnerre S."/>
            <person name="Jaffe D."/>
            <person name="MacCallum I."/>
            <person name="Young S."/>
            <person name="Walker B.J."/>
            <person name="Lander E."/>
            <person name="Lindblad-Toh K."/>
        </authorList>
    </citation>
    <scope>NUCLEOTIDE SEQUENCE [LARGE SCALE GENOMIC DNA]</scope>
    <source>
        <strain evidence="2">Wild caught</strain>
    </source>
</reference>
<proteinExistence type="predicted"/>
<sequence>ELDVRIGKASVTFGRLTSRVWNDKLLTLNTKVSIYQACVLSTLLYGCESWVTYSKQERRLNSFHLRCFRKILGVTWDQRITNNKILERTGLQSMQTNLDVRRLRWLGHVERMPQARLPKAVLYGQLKNRPRRRGRPKLRYSDKVKQGLKKFSIPTDNWENPAHNCSVWRSRVKAGAVTAE</sequence>
<evidence type="ECO:0000313" key="1">
    <source>
        <dbReference type="Ensembl" id="ENSLACP00000000641.1"/>
    </source>
</evidence>
<dbReference type="STRING" id="7897.ENSLACP00000000641"/>
<protein>
    <recommendedName>
        <fullName evidence="3">Endonuclease-reverse transcriptase</fullName>
    </recommendedName>
</protein>
<evidence type="ECO:0000313" key="2">
    <source>
        <dbReference type="Proteomes" id="UP000008672"/>
    </source>
</evidence>
<evidence type="ECO:0008006" key="3">
    <source>
        <dbReference type="Google" id="ProtNLM"/>
    </source>
</evidence>
<dbReference type="PANTHER" id="PTHR47027">
    <property type="entry name" value="REVERSE TRANSCRIPTASE DOMAIN-CONTAINING PROTEIN"/>
    <property type="match status" value="1"/>
</dbReference>
<organism evidence="1 2">
    <name type="scientific">Latimeria chalumnae</name>
    <name type="common">Coelacanth</name>
    <dbReference type="NCBI Taxonomy" id="7897"/>
    <lineage>
        <taxon>Eukaryota</taxon>
        <taxon>Metazoa</taxon>
        <taxon>Chordata</taxon>
        <taxon>Craniata</taxon>
        <taxon>Vertebrata</taxon>
        <taxon>Euteleostomi</taxon>
        <taxon>Coelacanthiformes</taxon>
        <taxon>Coelacanthidae</taxon>
        <taxon>Latimeria</taxon>
    </lineage>
</organism>
<dbReference type="PANTHER" id="PTHR47027:SF20">
    <property type="entry name" value="REVERSE TRANSCRIPTASE-LIKE PROTEIN WITH RNA-DIRECTED DNA POLYMERASE DOMAIN"/>
    <property type="match status" value="1"/>
</dbReference>
<reference evidence="1" key="2">
    <citation type="submission" date="2025-08" db="UniProtKB">
        <authorList>
            <consortium name="Ensembl"/>
        </authorList>
    </citation>
    <scope>IDENTIFICATION</scope>
</reference>
<dbReference type="InParanoid" id="H2ZTC0"/>
<dbReference type="HOGENOM" id="CLU_000680_32_7_1"/>
<dbReference type="eggNOG" id="KOG1075">
    <property type="taxonomic scope" value="Eukaryota"/>
</dbReference>
<name>H2ZTC0_LATCH</name>
<keyword evidence="2" id="KW-1185">Reference proteome</keyword>
<dbReference type="GeneTree" id="ENSGT00940000162286"/>
<dbReference type="Proteomes" id="UP000008672">
    <property type="component" value="Unassembled WGS sequence"/>
</dbReference>
<dbReference type="AlphaFoldDB" id="H2ZTC0"/>
<reference evidence="1" key="3">
    <citation type="submission" date="2025-09" db="UniProtKB">
        <authorList>
            <consortium name="Ensembl"/>
        </authorList>
    </citation>
    <scope>IDENTIFICATION</scope>
</reference>
<dbReference type="Ensembl" id="ENSLACT00000000644.1">
    <property type="protein sequence ID" value="ENSLACP00000000641.1"/>
    <property type="gene ID" value="ENSLACG00000000571.1"/>
</dbReference>
<dbReference type="OMA" id="GHIHFME"/>
<dbReference type="EMBL" id="AFYH01282318">
    <property type="status" value="NOT_ANNOTATED_CDS"/>
    <property type="molecule type" value="Genomic_DNA"/>
</dbReference>